<dbReference type="EMBL" id="AZEY01000005">
    <property type="protein sequence ID" value="KRL69980.1"/>
    <property type="molecule type" value="Genomic_DNA"/>
</dbReference>
<feature type="transmembrane region" description="Helical" evidence="1">
    <location>
        <begin position="39"/>
        <end position="60"/>
    </location>
</feature>
<sequence length="105" mass="12121">MVHFNLVFHFTLPYASVRCLATSRLHIILIVKEMSKMKAWWLTNGIEALIFITLISFILLRNVDATGTVQTPIVKLINLLVLLPVLIVAVCIQMIWLHRIKKRRS</sequence>
<gene>
    <name evidence="2" type="ORF">FC85_GL000008</name>
</gene>
<dbReference type="InterPro" id="IPR025037">
    <property type="entry name" value="DUF3923"/>
</dbReference>
<keyword evidence="1" id="KW-1133">Transmembrane helix</keyword>
<feature type="transmembrane region" description="Helical" evidence="1">
    <location>
        <begin position="72"/>
        <end position="97"/>
    </location>
</feature>
<proteinExistence type="predicted"/>
<evidence type="ECO:0000313" key="2">
    <source>
        <dbReference type="EMBL" id="KRL69980.1"/>
    </source>
</evidence>
<keyword evidence="1" id="KW-0812">Transmembrane</keyword>
<dbReference type="STRING" id="1423739.FC85_GL000008"/>
<comment type="caution">
    <text evidence="2">The sequence shown here is derived from an EMBL/GenBank/DDBJ whole genome shotgun (WGS) entry which is preliminary data.</text>
</comment>
<evidence type="ECO:0000256" key="1">
    <source>
        <dbReference type="SAM" id="Phobius"/>
    </source>
</evidence>
<dbReference type="AlphaFoldDB" id="A0A0R1SLS8"/>
<reference evidence="2 3" key="1">
    <citation type="journal article" date="2015" name="Genome Announc.">
        <title>Expanding the biotechnology potential of lactobacilli through comparative genomics of 213 strains and associated genera.</title>
        <authorList>
            <person name="Sun Z."/>
            <person name="Harris H.M."/>
            <person name="McCann A."/>
            <person name="Guo C."/>
            <person name="Argimon S."/>
            <person name="Zhang W."/>
            <person name="Yang X."/>
            <person name="Jeffery I.B."/>
            <person name="Cooney J.C."/>
            <person name="Kagawa T.F."/>
            <person name="Liu W."/>
            <person name="Song Y."/>
            <person name="Salvetti E."/>
            <person name="Wrobel A."/>
            <person name="Rasinkangas P."/>
            <person name="Parkhill J."/>
            <person name="Rea M.C."/>
            <person name="O'Sullivan O."/>
            <person name="Ritari J."/>
            <person name="Douillard F.P."/>
            <person name="Paul Ross R."/>
            <person name="Yang R."/>
            <person name="Briner A.E."/>
            <person name="Felis G.E."/>
            <person name="de Vos W.M."/>
            <person name="Barrangou R."/>
            <person name="Klaenhammer T.R."/>
            <person name="Caufield P.W."/>
            <person name="Cui Y."/>
            <person name="Zhang H."/>
            <person name="O'Toole P.W."/>
        </authorList>
    </citation>
    <scope>NUCLEOTIDE SEQUENCE [LARGE SCALE GENOMIC DNA]</scope>
    <source>
        <strain evidence="2 3">DSM 14421</strain>
    </source>
</reference>
<accession>A0A0R1SLS8</accession>
<dbReference type="PATRIC" id="fig|1423739.3.peg.11"/>
<dbReference type="Proteomes" id="UP000052013">
    <property type="component" value="Unassembled WGS sequence"/>
</dbReference>
<keyword evidence="1" id="KW-0472">Membrane</keyword>
<name>A0A0R1SLS8_9LACO</name>
<dbReference type="Pfam" id="PF13061">
    <property type="entry name" value="DUF3923"/>
    <property type="match status" value="1"/>
</dbReference>
<organism evidence="2 3">
    <name type="scientific">Lentilactobacillus diolivorans DSM 14421</name>
    <dbReference type="NCBI Taxonomy" id="1423739"/>
    <lineage>
        <taxon>Bacteria</taxon>
        <taxon>Bacillati</taxon>
        <taxon>Bacillota</taxon>
        <taxon>Bacilli</taxon>
        <taxon>Lactobacillales</taxon>
        <taxon>Lactobacillaceae</taxon>
        <taxon>Lentilactobacillus</taxon>
    </lineage>
</organism>
<protein>
    <submittedName>
        <fullName evidence="2">Uncharacterized protein</fullName>
    </submittedName>
</protein>
<evidence type="ECO:0000313" key="3">
    <source>
        <dbReference type="Proteomes" id="UP000052013"/>
    </source>
</evidence>